<dbReference type="STRING" id="1561998.A0A1I7V3A0"/>
<keyword evidence="3" id="KW-0675">Receptor</keyword>
<dbReference type="InterPro" id="IPR000536">
    <property type="entry name" value="Nucl_hrmn_rcpt_lig-bd"/>
</dbReference>
<evidence type="ECO:0000313" key="5">
    <source>
        <dbReference type="Proteomes" id="UP000095282"/>
    </source>
</evidence>
<sequence length="325" mass="37846">MSSSFDSLVSLYGDHQLSMQSTFGNPSEKKKLRQMTPDDVTKLSDVELAGLMYWIEKQPAYGLLSNEVDKAILLQRYSVRKLSLDHYYSAAKHPEYVARREFVMNNYTYVPRDRTGFELPDDDEFQIAAKRSCFSATFSKFWTNVVDRFVEMKITDADIVFLQTMLLWSDSHNCRVSSEMTRQVMKKQREWVIASITDYYSKNRVEGAEERLGQLILIIGDLEDICELHCEDFVVAKLFDLGEQKKFWYDTMVYTPVNMKLNILEEKMELMEEEEDKENIPPSKSIKQADPPVFNVNTHKISDIMAPLPDDVCYKNLNLFLSSQF</sequence>
<accession>A0A1I7V3A0</accession>
<dbReference type="Proteomes" id="UP000095282">
    <property type="component" value="Unplaced"/>
</dbReference>
<proteinExistence type="predicted"/>
<protein>
    <submittedName>
        <fullName evidence="6">NR LBD domain-containing protein</fullName>
    </submittedName>
</protein>
<dbReference type="eggNOG" id="KOG3575">
    <property type="taxonomic scope" value="Eukaryota"/>
</dbReference>
<dbReference type="SMART" id="SM00430">
    <property type="entry name" value="HOLI"/>
    <property type="match status" value="1"/>
</dbReference>
<keyword evidence="5" id="KW-1185">Reference proteome</keyword>
<organism evidence="5 6">
    <name type="scientific">Caenorhabditis tropicalis</name>
    <dbReference type="NCBI Taxonomy" id="1561998"/>
    <lineage>
        <taxon>Eukaryota</taxon>
        <taxon>Metazoa</taxon>
        <taxon>Ecdysozoa</taxon>
        <taxon>Nematoda</taxon>
        <taxon>Chromadorea</taxon>
        <taxon>Rhabditida</taxon>
        <taxon>Rhabditina</taxon>
        <taxon>Rhabditomorpha</taxon>
        <taxon>Rhabditoidea</taxon>
        <taxon>Rhabditidae</taxon>
        <taxon>Peloderinae</taxon>
        <taxon>Caenorhabditis</taxon>
    </lineage>
</organism>
<dbReference type="WBParaSite" id="Csp11.Scaffold630.g21951.t1">
    <property type="protein sequence ID" value="Csp11.Scaffold630.g21951.t1"/>
    <property type="gene ID" value="Csp11.Scaffold630.g21951"/>
</dbReference>
<dbReference type="PANTHER" id="PTHR46587">
    <property type="entry name" value="NUCLEAR HORMONE RECEPTOR FAMILY"/>
    <property type="match status" value="1"/>
</dbReference>
<reference evidence="6" key="1">
    <citation type="submission" date="2016-11" db="UniProtKB">
        <authorList>
            <consortium name="WormBaseParasite"/>
        </authorList>
    </citation>
    <scope>IDENTIFICATION</scope>
</reference>
<evidence type="ECO:0000256" key="1">
    <source>
        <dbReference type="ARBA" id="ARBA00023015"/>
    </source>
</evidence>
<keyword evidence="1" id="KW-0805">Transcription regulation</keyword>
<dbReference type="Pfam" id="PF00104">
    <property type="entry name" value="Hormone_recep"/>
    <property type="match status" value="1"/>
</dbReference>
<dbReference type="InterPro" id="IPR035500">
    <property type="entry name" value="NHR-like_dom_sf"/>
</dbReference>
<evidence type="ECO:0000256" key="2">
    <source>
        <dbReference type="ARBA" id="ARBA00023163"/>
    </source>
</evidence>
<dbReference type="PROSITE" id="PS51843">
    <property type="entry name" value="NR_LBD"/>
    <property type="match status" value="1"/>
</dbReference>
<dbReference type="AlphaFoldDB" id="A0A1I7V3A0"/>
<keyword evidence="2" id="KW-0804">Transcription</keyword>
<name>A0A1I7V3A0_9PELO</name>
<feature type="domain" description="NR LBD" evidence="4">
    <location>
        <begin position="7"/>
        <end position="255"/>
    </location>
</feature>
<evidence type="ECO:0000256" key="3">
    <source>
        <dbReference type="ARBA" id="ARBA00023170"/>
    </source>
</evidence>
<evidence type="ECO:0000313" key="6">
    <source>
        <dbReference type="WBParaSite" id="Csp11.Scaffold630.g21951.t1"/>
    </source>
</evidence>
<evidence type="ECO:0000259" key="4">
    <source>
        <dbReference type="PROSITE" id="PS51843"/>
    </source>
</evidence>
<dbReference type="Gene3D" id="1.10.565.10">
    <property type="entry name" value="Retinoid X Receptor"/>
    <property type="match status" value="1"/>
</dbReference>
<dbReference type="SUPFAM" id="SSF48508">
    <property type="entry name" value="Nuclear receptor ligand-binding domain"/>
    <property type="match status" value="1"/>
</dbReference>
<dbReference type="PANTHER" id="PTHR46587:SF5">
    <property type="entry name" value="NUCLEAR HORMONE RECEPTOR FAMILY"/>
    <property type="match status" value="1"/>
</dbReference>